<reference evidence="2" key="1">
    <citation type="submission" date="2016-10" db="EMBL/GenBank/DDBJ databases">
        <authorList>
            <person name="Varghese N."/>
            <person name="Submissions S."/>
        </authorList>
    </citation>
    <scope>NUCLEOTIDE SEQUENCE [LARGE SCALE GENOMIC DNA]</scope>
    <source>
        <strain evidence="2">DSM 16108</strain>
    </source>
</reference>
<name>A0A1I4BLW7_9LACT</name>
<evidence type="ECO:0000313" key="1">
    <source>
        <dbReference type="EMBL" id="SFK68979.1"/>
    </source>
</evidence>
<dbReference type="Proteomes" id="UP000199589">
    <property type="component" value="Unassembled WGS sequence"/>
</dbReference>
<organism evidence="1 2">
    <name type="scientific">Marinilactibacillus piezotolerans</name>
    <dbReference type="NCBI Taxonomy" id="258723"/>
    <lineage>
        <taxon>Bacteria</taxon>
        <taxon>Bacillati</taxon>
        <taxon>Bacillota</taxon>
        <taxon>Bacilli</taxon>
        <taxon>Lactobacillales</taxon>
        <taxon>Carnobacteriaceae</taxon>
        <taxon>Marinilactibacillus</taxon>
    </lineage>
</organism>
<dbReference type="AlphaFoldDB" id="A0A1I4BLW7"/>
<dbReference type="OrthoDB" id="2164209at2"/>
<dbReference type="RefSeq" id="WP_143744952.1">
    <property type="nucleotide sequence ID" value="NZ_FOSJ01000075.1"/>
</dbReference>
<gene>
    <name evidence="1" type="ORF">SAMN04488569_10752</name>
</gene>
<accession>A0A1I4BLW7</accession>
<proteinExistence type="predicted"/>
<keyword evidence="2" id="KW-1185">Reference proteome</keyword>
<dbReference type="EMBL" id="FOSJ01000075">
    <property type="protein sequence ID" value="SFK68979.1"/>
    <property type="molecule type" value="Genomic_DNA"/>
</dbReference>
<protein>
    <submittedName>
        <fullName evidence="1">Uncharacterized protein</fullName>
    </submittedName>
</protein>
<evidence type="ECO:0000313" key="2">
    <source>
        <dbReference type="Proteomes" id="UP000199589"/>
    </source>
</evidence>
<sequence>MKVTRPNLLTPITYFSDSYIYKSTGGRATGSQYLAMFSTPSTQTKMRVSVGSVEVYYCSVGWRSGIVKAGNVYVKQLGESCMYTIESLLDKYQDKIIMVNKKKEPLAILKDLADIVEVDLNILHPFQLNIIKENIQYSLGETKKEVKLHFYKVIDNKKSNIYYNEINKKESLDHKPYFEERTVFVIHEETLGIQETNSELLYRDFLMLSGVTKKDLEEKNQYLFSYLSYISAWNE</sequence>